<reference evidence="16 17" key="1">
    <citation type="submission" date="2015-09" db="EMBL/GenBank/DDBJ databases">
        <title>Trachymyrmex zeteki WGS genome.</title>
        <authorList>
            <person name="Nygaard S."/>
            <person name="Hu H."/>
            <person name="Boomsma J."/>
            <person name="Zhang G."/>
        </authorList>
    </citation>
    <scope>NUCLEOTIDE SEQUENCE [LARGE SCALE GENOMIC DNA]</scope>
    <source>
        <strain evidence="16">Tzet28-1</strain>
        <tissue evidence="16">Whole body</tissue>
    </source>
</reference>
<keyword evidence="3" id="KW-0472">Membrane</keyword>
<dbReference type="GO" id="GO:0006508">
    <property type="term" value="P:proteolysis"/>
    <property type="evidence" value="ECO:0007669"/>
    <property type="project" value="UniProtKB-KW"/>
</dbReference>
<evidence type="ECO:0000256" key="2">
    <source>
        <dbReference type="ARBA" id="ARBA00010136"/>
    </source>
</evidence>
<gene>
    <name evidence="16" type="ORF">ALC60_02744</name>
</gene>
<dbReference type="SUPFAM" id="SSF55486">
    <property type="entry name" value="Metalloproteases ('zincins'), catalytic domain"/>
    <property type="match status" value="1"/>
</dbReference>
<dbReference type="InterPro" id="IPR027268">
    <property type="entry name" value="Peptidase_M4/M1_CTD_sf"/>
</dbReference>
<dbReference type="Pfam" id="PF17900">
    <property type="entry name" value="Peptidase_M1_N"/>
    <property type="match status" value="1"/>
</dbReference>
<dbReference type="Pfam" id="PF01433">
    <property type="entry name" value="Peptidase_M1"/>
    <property type="match status" value="1"/>
</dbReference>
<accession>A0A151XD80</accession>
<dbReference type="GO" id="GO:0005886">
    <property type="term" value="C:plasma membrane"/>
    <property type="evidence" value="ECO:0007669"/>
    <property type="project" value="UniProtKB-SubCell"/>
</dbReference>
<dbReference type="Pfam" id="PF11838">
    <property type="entry name" value="ERAP1_C"/>
    <property type="match status" value="1"/>
</dbReference>
<dbReference type="InterPro" id="IPR050344">
    <property type="entry name" value="Peptidase_M1_aminopeptidases"/>
</dbReference>
<name>A0A151XD80_9HYME</name>
<evidence type="ECO:0000313" key="17">
    <source>
        <dbReference type="Proteomes" id="UP000075809"/>
    </source>
</evidence>
<evidence type="ECO:0000259" key="14">
    <source>
        <dbReference type="Pfam" id="PF11838"/>
    </source>
</evidence>
<dbReference type="Gene3D" id="1.25.50.20">
    <property type="match status" value="1"/>
</dbReference>
<protein>
    <submittedName>
        <fullName evidence="16">Aminopeptidase N</fullName>
    </submittedName>
</protein>
<feature type="domain" description="Aminopeptidase N-like N-terminal" evidence="15">
    <location>
        <begin position="40"/>
        <end position="231"/>
    </location>
</feature>
<evidence type="ECO:0000256" key="9">
    <source>
        <dbReference type="ARBA" id="ARBA00023288"/>
    </source>
</evidence>
<evidence type="ECO:0000259" key="13">
    <source>
        <dbReference type="Pfam" id="PF01433"/>
    </source>
</evidence>
<dbReference type="Gene3D" id="2.60.40.1910">
    <property type="match status" value="1"/>
</dbReference>
<evidence type="ECO:0000256" key="11">
    <source>
        <dbReference type="PIRSR" id="PIRSR634016-3"/>
    </source>
</evidence>
<keyword evidence="7 11" id="KW-0862">Zinc</keyword>
<dbReference type="InterPro" id="IPR001930">
    <property type="entry name" value="Peptidase_M1"/>
</dbReference>
<keyword evidence="6" id="KW-0378">Hydrolase</keyword>
<dbReference type="InterPro" id="IPR045357">
    <property type="entry name" value="Aminopeptidase_N-like_N"/>
</dbReference>
<feature type="site" description="Transition state stabilizer" evidence="12">
    <location>
        <position position="420"/>
    </location>
</feature>
<evidence type="ECO:0000256" key="5">
    <source>
        <dbReference type="ARBA" id="ARBA00022723"/>
    </source>
</evidence>
<keyword evidence="3" id="KW-0325">Glycoprotein</keyword>
<keyword evidence="4" id="KW-0645">Protease</keyword>
<dbReference type="GO" id="GO:0043171">
    <property type="term" value="P:peptide catabolic process"/>
    <property type="evidence" value="ECO:0007669"/>
    <property type="project" value="TreeGrafter"/>
</dbReference>
<dbReference type="PANTHER" id="PTHR11533:SF294">
    <property type="entry name" value="THYROTROPIN-RELEASING HORMONE-DEGRADING ECTOENZYME"/>
    <property type="match status" value="1"/>
</dbReference>
<dbReference type="GO" id="GO:0005737">
    <property type="term" value="C:cytoplasm"/>
    <property type="evidence" value="ECO:0007669"/>
    <property type="project" value="TreeGrafter"/>
</dbReference>
<proteinExistence type="inferred from homology"/>
<dbReference type="PRINTS" id="PR00756">
    <property type="entry name" value="ALADIPTASE"/>
</dbReference>
<comment type="subcellular location">
    <subcellularLocation>
        <location evidence="1">Cell membrane</location>
        <topology evidence="1">Lipid-anchor</topology>
        <topology evidence="1">GPI-anchor</topology>
    </subcellularLocation>
</comment>
<dbReference type="Gene3D" id="2.60.40.1730">
    <property type="entry name" value="tricorn interacting facor f3 domain"/>
    <property type="match status" value="1"/>
</dbReference>
<keyword evidence="8" id="KW-0482">Metalloprotease</keyword>
<organism evidence="16 17">
    <name type="scientific">Mycetomoellerius zeteki</name>
    <dbReference type="NCBI Taxonomy" id="64791"/>
    <lineage>
        <taxon>Eukaryota</taxon>
        <taxon>Metazoa</taxon>
        <taxon>Ecdysozoa</taxon>
        <taxon>Arthropoda</taxon>
        <taxon>Hexapoda</taxon>
        <taxon>Insecta</taxon>
        <taxon>Pterygota</taxon>
        <taxon>Neoptera</taxon>
        <taxon>Endopterygota</taxon>
        <taxon>Hymenoptera</taxon>
        <taxon>Apocrita</taxon>
        <taxon>Aculeata</taxon>
        <taxon>Formicoidea</taxon>
        <taxon>Formicidae</taxon>
        <taxon>Myrmicinae</taxon>
        <taxon>Mycetomoellerius</taxon>
    </lineage>
</organism>
<feature type="domain" description="ERAP1-like C-terminal" evidence="14">
    <location>
        <begin position="587"/>
        <end position="678"/>
    </location>
</feature>
<dbReference type="SUPFAM" id="SSF63737">
    <property type="entry name" value="Leukotriene A4 hydrolase N-terminal domain"/>
    <property type="match status" value="1"/>
</dbReference>
<dbReference type="AlphaFoldDB" id="A0A151XD80"/>
<evidence type="ECO:0000256" key="6">
    <source>
        <dbReference type="ARBA" id="ARBA00022801"/>
    </source>
</evidence>
<sequence>MRFLRLLLIISFGIILTINTVICSNDNLKIIRLPNNTIPFYYKINLIIPYLEEIDPVFYGESIIEILIYYATKNISLHSRGLEIKEMETTLFEHKSYTFFKPIKHSYDNVTNILILHFENTLWPGAHTLNMKFSGIIFETNLVRGFMKFPYTNEEDKKNGTMAATYFELNGAREVFPCWDEPELKAIFDIHVMHHQKYLVLSNGKMKEQVMGKDDMIQTRFASTPQMSTYLVAIVVIPKCDFYHRSNYNQTINVWYSSSLLSKVTFIYNIAEKVIPFMTQYTNRSQEVQKIDHVLISNFPVVGMENWGLITYNEFDAIYNDNKHSIYEKIKVANIVTFELVHQWFNLVTPTWSYLWLKEGFATFLELYIIAKIFEDWRIMDLFVIWTLQTCRIDVGSLNSVTLIPNSTFDDMSQYSMEFYGKAPVLLRMLHHIVTDKVFQKGLITYLANHYYNVSFFKISQYSSTTPDDLWIAIQSALDVSDVPNSHYRIKEVMDTWINQNGYPEVDVRWIYNEDNNAISLSQKCIYKQKSNECFNNTCINNTCTNKWWIPITFATRSNPNFSSTVPTIFLRPDEIISYYIPNPEDWIIVNIQQIGYYRVTYDISNWKKISYYLNFENYTNIHFLNRAQVISDLFASVLNEQINGSVFVSLIKYLSREEDIVVWHSMFPIIQRLWKYFFLPEAAPIKVD</sequence>
<dbReference type="GO" id="GO:0098552">
    <property type="term" value="C:side of membrane"/>
    <property type="evidence" value="ECO:0007669"/>
    <property type="project" value="UniProtKB-KW"/>
</dbReference>
<keyword evidence="3" id="KW-0336">GPI-anchor</keyword>
<evidence type="ECO:0000256" key="4">
    <source>
        <dbReference type="ARBA" id="ARBA00022670"/>
    </source>
</evidence>
<dbReference type="GO" id="GO:0042277">
    <property type="term" value="F:peptide binding"/>
    <property type="evidence" value="ECO:0007669"/>
    <property type="project" value="TreeGrafter"/>
</dbReference>
<comment type="similarity">
    <text evidence="2">Belongs to the peptidase M1 family.</text>
</comment>
<dbReference type="PANTHER" id="PTHR11533">
    <property type="entry name" value="PROTEASE M1 ZINC METALLOPROTEASE"/>
    <property type="match status" value="1"/>
</dbReference>
<feature type="domain" description="Peptidase M1 membrane alanine aminopeptidase" evidence="13">
    <location>
        <begin position="268"/>
        <end position="497"/>
    </location>
</feature>
<evidence type="ECO:0000256" key="10">
    <source>
        <dbReference type="PIRSR" id="PIRSR634016-1"/>
    </source>
</evidence>
<keyword evidence="5 11" id="KW-0479">Metal-binding</keyword>
<evidence type="ECO:0000256" key="1">
    <source>
        <dbReference type="ARBA" id="ARBA00004609"/>
    </source>
</evidence>
<dbReference type="InterPro" id="IPR024571">
    <property type="entry name" value="ERAP1-like_C_dom"/>
</dbReference>
<keyword evidence="17" id="KW-1185">Reference proteome</keyword>
<feature type="active site" description="Proton acceptor" evidence="10">
    <location>
        <position position="339"/>
    </location>
</feature>
<evidence type="ECO:0000256" key="8">
    <source>
        <dbReference type="ARBA" id="ARBA00023049"/>
    </source>
</evidence>
<dbReference type="GO" id="GO:0070006">
    <property type="term" value="F:metalloaminopeptidase activity"/>
    <property type="evidence" value="ECO:0007669"/>
    <property type="project" value="TreeGrafter"/>
</dbReference>
<dbReference type="EMBL" id="KQ982294">
    <property type="protein sequence ID" value="KYQ58324.1"/>
    <property type="molecule type" value="Genomic_DNA"/>
</dbReference>
<dbReference type="STRING" id="64791.A0A151XD80"/>
<dbReference type="InterPro" id="IPR034016">
    <property type="entry name" value="M1_APN-typ"/>
</dbReference>
<feature type="binding site" evidence="11">
    <location>
        <position position="342"/>
    </location>
    <ligand>
        <name>Zn(2+)</name>
        <dbReference type="ChEBI" id="CHEBI:29105"/>
        <note>catalytic</note>
    </ligand>
</feature>
<evidence type="ECO:0000256" key="12">
    <source>
        <dbReference type="PIRSR" id="PIRSR634016-4"/>
    </source>
</evidence>
<keyword evidence="9" id="KW-0449">Lipoprotein</keyword>
<dbReference type="GO" id="GO:0005615">
    <property type="term" value="C:extracellular space"/>
    <property type="evidence" value="ECO:0007669"/>
    <property type="project" value="TreeGrafter"/>
</dbReference>
<evidence type="ECO:0000256" key="7">
    <source>
        <dbReference type="ARBA" id="ARBA00022833"/>
    </source>
</evidence>
<evidence type="ECO:0000259" key="15">
    <source>
        <dbReference type="Pfam" id="PF17900"/>
    </source>
</evidence>
<evidence type="ECO:0000313" key="16">
    <source>
        <dbReference type="EMBL" id="KYQ58324.1"/>
    </source>
</evidence>
<dbReference type="GO" id="GO:0008270">
    <property type="term" value="F:zinc ion binding"/>
    <property type="evidence" value="ECO:0007669"/>
    <property type="project" value="InterPro"/>
</dbReference>
<dbReference type="InterPro" id="IPR042097">
    <property type="entry name" value="Aminopeptidase_N-like_N_sf"/>
</dbReference>
<dbReference type="InterPro" id="IPR014782">
    <property type="entry name" value="Peptidase_M1_dom"/>
</dbReference>
<keyword evidence="16" id="KW-0031">Aminopeptidase</keyword>
<dbReference type="Proteomes" id="UP000075809">
    <property type="component" value="Unassembled WGS sequence"/>
</dbReference>
<evidence type="ECO:0000256" key="3">
    <source>
        <dbReference type="ARBA" id="ARBA00022622"/>
    </source>
</evidence>
<feature type="binding site" evidence="11">
    <location>
        <position position="359"/>
    </location>
    <ligand>
        <name>Zn(2+)</name>
        <dbReference type="ChEBI" id="CHEBI:29105"/>
        <note>catalytic</note>
    </ligand>
</feature>
<comment type="cofactor">
    <cofactor evidence="11">
        <name>Zn(2+)</name>
        <dbReference type="ChEBI" id="CHEBI:29105"/>
    </cofactor>
    <text evidence="11">Binds 1 zinc ion per subunit.</text>
</comment>
<dbReference type="CDD" id="cd09601">
    <property type="entry name" value="M1_APN-Q_like"/>
    <property type="match status" value="1"/>
</dbReference>
<dbReference type="Gene3D" id="1.10.390.10">
    <property type="entry name" value="Neutral Protease Domain 2"/>
    <property type="match status" value="1"/>
</dbReference>